<sequence length="174" mass="18970">MKPLKLLICGPVGAGKTTFVSTLSEIPVVETDELASEAIGKEYTTVALDFGRLTLDEQVLHLFGTPGQDRYHFMWDVLAEGALGLVMLVAGDRPADFGNARRILEYVTSRHPIPFVLGVTRQDLEAVWRPAEIALFFGVPAHQVVGLDATSPTAAVRVLAQLLTFIRDSEELVP</sequence>
<dbReference type="InterPro" id="IPR052705">
    <property type="entry name" value="Gliding_Motility_GTPase"/>
</dbReference>
<dbReference type="PANTHER" id="PTHR42708:SF1">
    <property type="entry name" value="GLIDING MOTILITY PROTEIN MGLA"/>
    <property type="match status" value="1"/>
</dbReference>
<dbReference type="Gene3D" id="3.40.50.300">
    <property type="entry name" value="P-loop containing nucleotide triphosphate hydrolases"/>
    <property type="match status" value="1"/>
</dbReference>
<reference evidence="5 6" key="1">
    <citation type="submission" date="2020-08" db="EMBL/GenBank/DDBJ databases">
        <title>Genomic Encyclopedia of Type Strains, Phase IV (KMG-IV): sequencing the most valuable type-strain genomes for metagenomic binning, comparative biology and taxonomic classification.</title>
        <authorList>
            <person name="Goeker M."/>
        </authorList>
    </citation>
    <scope>NUCLEOTIDE SEQUENCE [LARGE SCALE GENOMIC DNA]</scope>
    <source>
        <strain evidence="5 6">DSM 21458</strain>
    </source>
</reference>
<dbReference type="CDD" id="cd00882">
    <property type="entry name" value="Ras_like_GTPase"/>
    <property type="match status" value="1"/>
</dbReference>
<dbReference type="RefSeq" id="WP_183987027.1">
    <property type="nucleotide sequence ID" value="NZ_JACHHG010000006.1"/>
</dbReference>
<proteinExistence type="inferred from homology"/>
<protein>
    <recommendedName>
        <fullName evidence="7">GTPase</fullName>
    </recommendedName>
</protein>
<dbReference type="AlphaFoldDB" id="A0A841I293"/>
<keyword evidence="6" id="KW-1185">Reference proteome</keyword>
<dbReference type="SUPFAM" id="SSF52540">
    <property type="entry name" value="P-loop containing nucleoside triphosphate hydrolases"/>
    <property type="match status" value="1"/>
</dbReference>
<evidence type="ECO:0008006" key="7">
    <source>
        <dbReference type="Google" id="ProtNLM"/>
    </source>
</evidence>
<dbReference type="Proteomes" id="UP000569951">
    <property type="component" value="Unassembled WGS sequence"/>
</dbReference>
<dbReference type="GO" id="GO:0016787">
    <property type="term" value="F:hydrolase activity"/>
    <property type="evidence" value="ECO:0007669"/>
    <property type="project" value="UniProtKB-KW"/>
</dbReference>
<keyword evidence="2" id="KW-0547">Nucleotide-binding</keyword>
<keyword evidence="3" id="KW-0378">Hydrolase</keyword>
<comment type="caution">
    <text evidence="5">The sequence shown here is derived from an EMBL/GenBank/DDBJ whole genome shotgun (WGS) entry which is preliminary data.</text>
</comment>
<evidence type="ECO:0000256" key="3">
    <source>
        <dbReference type="ARBA" id="ARBA00022801"/>
    </source>
</evidence>
<name>A0A841I293_9DEIO</name>
<evidence type="ECO:0000313" key="6">
    <source>
        <dbReference type="Proteomes" id="UP000569951"/>
    </source>
</evidence>
<dbReference type="Pfam" id="PF03029">
    <property type="entry name" value="ATP_bind_1"/>
    <property type="match status" value="1"/>
</dbReference>
<dbReference type="EMBL" id="JACHHG010000006">
    <property type="protein sequence ID" value="MBB6098530.1"/>
    <property type="molecule type" value="Genomic_DNA"/>
</dbReference>
<evidence type="ECO:0000256" key="2">
    <source>
        <dbReference type="ARBA" id="ARBA00022741"/>
    </source>
</evidence>
<evidence type="ECO:0000256" key="1">
    <source>
        <dbReference type="ARBA" id="ARBA00005290"/>
    </source>
</evidence>
<dbReference type="InterPro" id="IPR027417">
    <property type="entry name" value="P-loop_NTPase"/>
</dbReference>
<evidence type="ECO:0000313" key="5">
    <source>
        <dbReference type="EMBL" id="MBB6098530.1"/>
    </source>
</evidence>
<evidence type="ECO:0000256" key="4">
    <source>
        <dbReference type="ARBA" id="ARBA00023134"/>
    </source>
</evidence>
<dbReference type="PANTHER" id="PTHR42708">
    <property type="entry name" value="ATP/GTP-BINDING PROTEIN-RELATED"/>
    <property type="match status" value="1"/>
</dbReference>
<accession>A0A841I293</accession>
<organism evidence="5 6">
    <name type="scientific">Deinobacterium chartae</name>
    <dbReference type="NCBI Taxonomy" id="521158"/>
    <lineage>
        <taxon>Bacteria</taxon>
        <taxon>Thermotogati</taxon>
        <taxon>Deinococcota</taxon>
        <taxon>Deinococci</taxon>
        <taxon>Deinococcales</taxon>
        <taxon>Deinococcaceae</taxon>
        <taxon>Deinobacterium</taxon>
    </lineage>
</organism>
<dbReference type="GO" id="GO:0005525">
    <property type="term" value="F:GTP binding"/>
    <property type="evidence" value="ECO:0007669"/>
    <property type="project" value="UniProtKB-KW"/>
</dbReference>
<comment type="similarity">
    <text evidence="1">Belongs to the GPN-loop GTPase family.</text>
</comment>
<gene>
    <name evidence="5" type="ORF">HNR42_001964</name>
</gene>
<keyword evidence="4" id="KW-0342">GTP-binding</keyword>
<dbReference type="InterPro" id="IPR004130">
    <property type="entry name" value="Gpn"/>
</dbReference>